<protein>
    <recommendedName>
        <fullName evidence="4">Atherin-like</fullName>
    </recommendedName>
</protein>
<feature type="compositionally biased region" description="Polar residues" evidence="1">
    <location>
        <begin position="1"/>
        <end position="21"/>
    </location>
</feature>
<dbReference type="EMBL" id="JANPWB010000006">
    <property type="protein sequence ID" value="KAJ1174715.1"/>
    <property type="molecule type" value="Genomic_DNA"/>
</dbReference>
<gene>
    <name evidence="2" type="ORF">NDU88_000008</name>
</gene>
<evidence type="ECO:0000313" key="3">
    <source>
        <dbReference type="Proteomes" id="UP001066276"/>
    </source>
</evidence>
<keyword evidence="3" id="KW-1185">Reference proteome</keyword>
<accession>A0AAV7TDP5</accession>
<name>A0AAV7TDP5_PLEWA</name>
<reference evidence="2" key="1">
    <citation type="journal article" date="2022" name="bioRxiv">
        <title>Sequencing and chromosome-scale assembly of the giantPleurodeles waltlgenome.</title>
        <authorList>
            <person name="Brown T."/>
            <person name="Elewa A."/>
            <person name="Iarovenko S."/>
            <person name="Subramanian E."/>
            <person name="Araus A.J."/>
            <person name="Petzold A."/>
            <person name="Susuki M."/>
            <person name="Suzuki K.-i.T."/>
            <person name="Hayashi T."/>
            <person name="Toyoda A."/>
            <person name="Oliveira C."/>
            <person name="Osipova E."/>
            <person name="Leigh N.D."/>
            <person name="Simon A."/>
            <person name="Yun M.H."/>
        </authorList>
    </citation>
    <scope>NUCLEOTIDE SEQUENCE</scope>
    <source>
        <strain evidence="2">20211129_DDA</strain>
        <tissue evidence="2">Liver</tissue>
    </source>
</reference>
<organism evidence="2 3">
    <name type="scientific">Pleurodeles waltl</name>
    <name type="common">Iberian ribbed newt</name>
    <dbReference type="NCBI Taxonomy" id="8319"/>
    <lineage>
        <taxon>Eukaryota</taxon>
        <taxon>Metazoa</taxon>
        <taxon>Chordata</taxon>
        <taxon>Craniata</taxon>
        <taxon>Vertebrata</taxon>
        <taxon>Euteleostomi</taxon>
        <taxon>Amphibia</taxon>
        <taxon>Batrachia</taxon>
        <taxon>Caudata</taxon>
        <taxon>Salamandroidea</taxon>
        <taxon>Salamandridae</taxon>
        <taxon>Pleurodelinae</taxon>
        <taxon>Pleurodeles</taxon>
    </lineage>
</organism>
<dbReference type="AlphaFoldDB" id="A0AAV7TDP5"/>
<evidence type="ECO:0008006" key="4">
    <source>
        <dbReference type="Google" id="ProtNLM"/>
    </source>
</evidence>
<dbReference type="Proteomes" id="UP001066276">
    <property type="component" value="Chromosome 3_2"/>
</dbReference>
<feature type="region of interest" description="Disordered" evidence="1">
    <location>
        <begin position="1"/>
        <end position="149"/>
    </location>
</feature>
<evidence type="ECO:0000256" key="1">
    <source>
        <dbReference type="SAM" id="MobiDB-lite"/>
    </source>
</evidence>
<comment type="caution">
    <text evidence="2">The sequence shown here is derived from an EMBL/GenBank/DDBJ whole genome shotgun (WGS) entry which is preliminary data.</text>
</comment>
<evidence type="ECO:0000313" key="2">
    <source>
        <dbReference type="EMBL" id="KAJ1174715.1"/>
    </source>
</evidence>
<sequence>MWTAPATRTASVARSHSTASSPPVKHQKLASARRERGKTPAPQAAPRGPGGNVDSAVTPPKVGKDHKKPGKSGKSSMAERTAIIPAAQEATASPSPAAHEATASPSPAAQEGPPATAQLPRRVPAATAQLPSCPGGPRQPQPSWAMKDRQLKHRWAMKDRQLKHR</sequence>
<proteinExistence type="predicted"/>